<organism evidence="10 11">
    <name type="scientific">Physeter macrocephalus</name>
    <name type="common">Sperm whale</name>
    <name type="synonym">Physeter catodon</name>
    <dbReference type="NCBI Taxonomy" id="9755"/>
    <lineage>
        <taxon>Eukaryota</taxon>
        <taxon>Metazoa</taxon>
        <taxon>Chordata</taxon>
        <taxon>Craniata</taxon>
        <taxon>Vertebrata</taxon>
        <taxon>Euteleostomi</taxon>
        <taxon>Mammalia</taxon>
        <taxon>Eutheria</taxon>
        <taxon>Laurasiatheria</taxon>
        <taxon>Artiodactyla</taxon>
        <taxon>Whippomorpha</taxon>
        <taxon>Cetacea</taxon>
        <taxon>Odontoceti</taxon>
        <taxon>Physeteridae</taxon>
        <taxon>Physeter</taxon>
    </lineage>
</organism>
<proteinExistence type="inferred from homology"/>
<dbReference type="InterPro" id="IPR038968">
    <property type="entry name" value="CSTPP1"/>
</dbReference>
<comment type="subunit">
    <text evidence="9">Interacts with PCM1. Interacts with TTLL1, TPGS1, TPGS2 and LRRC49; the interactions link CSTPP1 to the complex TPGC. Binds to alpha-tubulin.</text>
</comment>
<keyword evidence="5" id="KW-0206">Cytoskeleton</keyword>
<evidence type="ECO:0000256" key="6">
    <source>
        <dbReference type="ARBA" id="ARBA00033750"/>
    </source>
</evidence>
<keyword evidence="2" id="KW-0963">Cytoplasm</keyword>
<sequence>MLSPERLALPDYEYLAQRHVLTYMEDAVCQLLENKEDISQYGIARFFTEYFNSVCQGTHILFREFSFIQATPHNRASFLRAFWRCFRTVGKNGDNRTLSVCVVFSHMTLAQAWKPEWKVGSKTEARDQVGDNCNQTGSGHGDEKLFKEMV</sequence>
<comment type="similarity">
    <text evidence="6">Belongs to the CSTPP1 family.</text>
</comment>
<comment type="subcellular location">
    <subcellularLocation>
        <location evidence="1">Cytoplasm</location>
        <location evidence="1">Cytoskeleton</location>
        <location evidence="1">Microtubule organizing center</location>
        <location evidence="1">Centrosome</location>
        <location evidence="1">Centriolar satellite</location>
    </subcellularLocation>
</comment>
<keyword evidence="3" id="KW-0597">Phosphoprotein</keyword>
<evidence type="ECO:0000256" key="4">
    <source>
        <dbReference type="ARBA" id="ARBA00022701"/>
    </source>
</evidence>
<accession>A0A455C7B1</accession>
<dbReference type="PANTHER" id="PTHR34252:SF1">
    <property type="entry name" value="CENTRIOLAR SATELLITE-ASSOCIATED TUBULIN POLYGLUTAMYLASE COMPLEX REGULATOR 1"/>
    <property type="match status" value="1"/>
</dbReference>
<evidence type="ECO:0000256" key="8">
    <source>
        <dbReference type="ARBA" id="ARBA00045673"/>
    </source>
</evidence>
<evidence type="ECO:0000256" key="7">
    <source>
        <dbReference type="ARBA" id="ARBA00033769"/>
    </source>
</evidence>
<evidence type="ECO:0000256" key="3">
    <source>
        <dbReference type="ARBA" id="ARBA00022553"/>
    </source>
</evidence>
<reference evidence="11" key="1">
    <citation type="submission" date="2025-08" db="UniProtKB">
        <authorList>
            <consortium name="RefSeq"/>
        </authorList>
    </citation>
    <scope>IDENTIFICATION</scope>
    <source>
        <tissue evidence="11">Muscle</tissue>
    </source>
</reference>
<protein>
    <recommendedName>
        <fullName evidence="7">Centriolar satellite-associated tubulin polyglutamylase complex regulator 1</fullName>
    </recommendedName>
</protein>
<dbReference type="InParanoid" id="A0A455C7B1"/>
<evidence type="ECO:0000256" key="1">
    <source>
        <dbReference type="ARBA" id="ARBA00004607"/>
    </source>
</evidence>
<dbReference type="GeneID" id="114488012"/>
<evidence type="ECO:0000256" key="5">
    <source>
        <dbReference type="ARBA" id="ARBA00023212"/>
    </source>
</evidence>
<dbReference type="AlphaFoldDB" id="A0A455C7B1"/>
<dbReference type="OrthoDB" id="197906at2759"/>
<gene>
    <name evidence="11" type="primary">LOC114488012</name>
</gene>
<comment type="function">
    <text evidence="8">Regulator of the tubulin polyglutamylase complex (TPGC) that controls cytoskeletal organization, nuclear shape, and cilium disassembly by balancing microtubule and actin assembly. Regulates the assembly and stability of the TPGC and thereby modulates polyglutamylation of the microtubule, which antagonizes MAP4 binding.</text>
</comment>
<dbReference type="RefSeq" id="XP_028357225.1">
    <property type="nucleotide sequence ID" value="XM_028501424.2"/>
</dbReference>
<name>A0A455C7B1_PHYMC</name>
<dbReference type="PANTHER" id="PTHR34252">
    <property type="entry name" value="UPF0705 PROTEIN C11ORF49"/>
    <property type="match status" value="1"/>
</dbReference>
<evidence type="ECO:0000256" key="2">
    <source>
        <dbReference type="ARBA" id="ARBA00022490"/>
    </source>
</evidence>
<keyword evidence="4" id="KW-0493">Microtubule</keyword>
<dbReference type="CDD" id="cd22959">
    <property type="entry name" value="DD_C11orf49"/>
    <property type="match status" value="1"/>
</dbReference>
<evidence type="ECO:0000313" key="10">
    <source>
        <dbReference type="Proteomes" id="UP000248484"/>
    </source>
</evidence>
<dbReference type="KEGG" id="pcad:114488012"/>
<dbReference type="Proteomes" id="UP000248484">
    <property type="component" value="Chromosome 16"/>
</dbReference>
<dbReference type="GO" id="GO:0034451">
    <property type="term" value="C:centriolar satellite"/>
    <property type="evidence" value="ECO:0007669"/>
    <property type="project" value="UniProtKB-SubCell"/>
</dbReference>
<evidence type="ECO:0000313" key="11">
    <source>
        <dbReference type="RefSeq" id="XP_028357225.1"/>
    </source>
</evidence>
<dbReference type="GO" id="GO:0005874">
    <property type="term" value="C:microtubule"/>
    <property type="evidence" value="ECO:0007669"/>
    <property type="project" value="UniProtKB-KW"/>
</dbReference>
<evidence type="ECO:0000256" key="9">
    <source>
        <dbReference type="ARBA" id="ARBA00046566"/>
    </source>
</evidence>
<keyword evidence="10" id="KW-1185">Reference proteome</keyword>